<keyword evidence="2" id="KW-1185">Reference proteome</keyword>
<sequence length="250" mass="28139">MNFDPRLHKQVAEHPYPLLFATISGAHLYGFPSPDSDFDLRGVHVLPLRNVVGMVPGEETVEKSGIHDGLEIDLVTHDARKFFELMLKKNGYVLEQLLSPLVIHTTPEHAELKALATGCVTRHHAHHYLGFAATQWKLFRKEDPPHVKPLLYVYRVLLTGIHLMRSGEVEANLVHLNETAKLPYIPELIARKTGGPEKGRLEQADLAFHQREYERLTAQLEEAYAGSSLPEAASGAAEMNELLVRIRLQQ</sequence>
<dbReference type="InterPro" id="IPR018775">
    <property type="entry name" value="RlaP"/>
</dbReference>
<evidence type="ECO:0000313" key="1">
    <source>
        <dbReference type="EMBL" id="QDU27000.1"/>
    </source>
</evidence>
<reference evidence="1 2" key="1">
    <citation type="submission" date="2019-02" db="EMBL/GenBank/DDBJ databases">
        <title>Deep-cultivation of Planctomycetes and their phenomic and genomic characterization uncovers novel biology.</title>
        <authorList>
            <person name="Wiegand S."/>
            <person name="Jogler M."/>
            <person name="Boedeker C."/>
            <person name="Pinto D."/>
            <person name="Vollmers J."/>
            <person name="Rivas-Marin E."/>
            <person name="Kohn T."/>
            <person name="Peeters S.H."/>
            <person name="Heuer A."/>
            <person name="Rast P."/>
            <person name="Oberbeckmann S."/>
            <person name="Bunk B."/>
            <person name="Jeske O."/>
            <person name="Meyerdierks A."/>
            <person name="Storesund J.E."/>
            <person name="Kallscheuer N."/>
            <person name="Luecker S."/>
            <person name="Lage O.M."/>
            <person name="Pohl T."/>
            <person name="Merkel B.J."/>
            <person name="Hornburger P."/>
            <person name="Mueller R.-W."/>
            <person name="Bruemmer F."/>
            <person name="Labrenz M."/>
            <person name="Spormann A.M."/>
            <person name="Op den Camp H."/>
            <person name="Overmann J."/>
            <person name="Amann R."/>
            <person name="Jetten M.S.M."/>
            <person name="Mascher T."/>
            <person name="Medema M.H."/>
            <person name="Devos D.P."/>
            <person name="Kaster A.-K."/>
            <person name="Ovreas L."/>
            <person name="Rohde M."/>
            <person name="Galperin M.Y."/>
            <person name="Jogler C."/>
        </authorList>
    </citation>
    <scope>NUCLEOTIDE SEQUENCE [LARGE SCALE GENOMIC DNA]</scope>
    <source>
        <strain evidence="1 2">ETA_A8</strain>
    </source>
</reference>
<dbReference type="Proteomes" id="UP000315017">
    <property type="component" value="Chromosome"/>
</dbReference>
<dbReference type="AlphaFoldDB" id="A0A517Y9T8"/>
<dbReference type="EMBL" id="CP036274">
    <property type="protein sequence ID" value="QDU27000.1"/>
    <property type="molecule type" value="Genomic_DNA"/>
</dbReference>
<dbReference type="PANTHER" id="PTHR34817">
    <property type="entry name" value="NUCLEOTIDYLTRANSFERASE"/>
    <property type="match status" value="1"/>
</dbReference>
<dbReference type="OrthoDB" id="9796845at2"/>
<gene>
    <name evidence="1" type="ORF">ETAA8_20840</name>
</gene>
<name>A0A517Y9T8_9BACT</name>
<dbReference type="KEGG" id="aagg:ETAA8_20840"/>
<proteinExistence type="predicted"/>
<organism evidence="1 2">
    <name type="scientific">Anatilimnocola aggregata</name>
    <dbReference type="NCBI Taxonomy" id="2528021"/>
    <lineage>
        <taxon>Bacteria</taxon>
        <taxon>Pseudomonadati</taxon>
        <taxon>Planctomycetota</taxon>
        <taxon>Planctomycetia</taxon>
        <taxon>Pirellulales</taxon>
        <taxon>Pirellulaceae</taxon>
        <taxon>Anatilimnocola</taxon>
    </lineage>
</organism>
<keyword evidence="1" id="KW-0808">Transferase</keyword>
<dbReference type="PANTHER" id="PTHR34817:SF1">
    <property type="entry name" value="NUCLEOTIDYLTRANSFERASE"/>
    <property type="match status" value="1"/>
</dbReference>
<accession>A0A517Y9T8</accession>
<evidence type="ECO:0000313" key="2">
    <source>
        <dbReference type="Proteomes" id="UP000315017"/>
    </source>
</evidence>
<dbReference type="Pfam" id="PF10127">
    <property type="entry name" value="RlaP"/>
    <property type="match status" value="1"/>
</dbReference>
<dbReference type="RefSeq" id="WP_145087880.1">
    <property type="nucleotide sequence ID" value="NZ_CP036274.1"/>
</dbReference>
<dbReference type="GO" id="GO:0016740">
    <property type="term" value="F:transferase activity"/>
    <property type="evidence" value="ECO:0007669"/>
    <property type="project" value="UniProtKB-KW"/>
</dbReference>
<protein>
    <submittedName>
        <fullName evidence="1">Putative nucleotidyltransferase</fullName>
    </submittedName>
</protein>